<dbReference type="Proteomes" id="UP001163046">
    <property type="component" value="Unassembled WGS sequence"/>
</dbReference>
<dbReference type="SUPFAM" id="SSF48484">
    <property type="entry name" value="Lipoxigenase"/>
    <property type="match status" value="1"/>
</dbReference>
<keyword evidence="6" id="KW-1185">Reference proteome</keyword>
<protein>
    <submittedName>
        <fullName evidence="5">Arachidonate 5-lipoxygenase</fullName>
        <ecNumber evidence="5">1.13.11.34</ecNumber>
    </submittedName>
</protein>
<reference evidence="5" key="1">
    <citation type="submission" date="2023-01" db="EMBL/GenBank/DDBJ databases">
        <title>Genome assembly of the deep-sea coral Lophelia pertusa.</title>
        <authorList>
            <person name="Herrera S."/>
            <person name="Cordes E."/>
        </authorList>
    </citation>
    <scope>NUCLEOTIDE SEQUENCE</scope>
    <source>
        <strain evidence="5">USNM1676648</strain>
        <tissue evidence="5">Polyp</tissue>
    </source>
</reference>
<keyword evidence="3 5" id="KW-0560">Oxidoreductase</keyword>
<dbReference type="InterPro" id="IPR000907">
    <property type="entry name" value="LipOase"/>
</dbReference>
<dbReference type="OrthoDB" id="407298at2759"/>
<name>A0A9X0CHU8_9CNID</name>
<dbReference type="AlphaFoldDB" id="A0A9X0CHU8"/>
<evidence type="ECO:0000259" key="4">
    <source>
        <dbReference type="PROSITE" id="PS51393"/>
    </source>
</evidence>
<dbReference type="InterPro" id="IPR013819">
    <property type="entry name" value="LipOase_C"/>
</dbReference>
<evidence type="ECO:0000313" key="6">
    <source>
        <dbReference type="Proteomes" id="UP001163046"/>
    </source>
</evidence>
<dbReference type="Gene3D" id="1.20.245.10">
    <property type="entry name" value="Lipoxygenase-1, Domain 5"/>
    <property type="match status" value="1"/>
</dbReference>
<dbReference type="GO" id="GO:0046872">
    <property type="term" value="F:metal ion binding"/>
    <property type="evidence" value="ECO:0007669"/>
    <property type="project" value="UniProtKB-KW"/>
</dbReference>
<organism evidence="5 6">
    <name type="scientific">Desmophyllum pertusum</name>
    <dbReference type="NCBI Taxonomy" id="174260"/>
    <lineage>
        <taxon>Eukaryota</taxon>
        <taxon>Metazoa</taxon>
        <taxon>Cnidaria</taxon>
        <taxon>Anthozoa</taxon>
        <taxon>Hexacorallia</taxon>
        <taxon>Scleractinia</taxon>
        <taxon>Caryophylliina</taxon>
        <taxon>Caryophylliidae</taxon>
        <taxon>Desmophyllum</taxon>
    </lineage>
</organism>
<keyword evidence="1" id="KW-0479">Metal-binding</keyword>
<dbReference type="InterPro" id="IPR036226">
    <property type="entry name" value="LipOase_C_sf"/>
</dbReference>
<dbReference type="PROSITE" id="PS51393">
    <property type="entry name" value="LIPOXYGENASE_3"/>
    <property type="match status" value="1"/>
</dbReference>
<proteinExistence type="predicted"/>
<feature type="domain" description="Lipoxygenase" evidence="4">
    <location>
        <begin position="1"/>
        <end position="242"/>
    </location>
</feature>
<dbReference type="EC" id="1.13.11.34" evidence="5"/>
<dbReference type="GO" id="GO:0004051">
    <property type="term" value="F:arachidonate 5-lipoxygenase activity"/>
    <property type="evidence" value="ECO:0007669"/>
    <property type="project" value="UniProtKB-EC"/>
</dbReference>
<dbReference type="EMBL" id="MU827781">
    <property type="protein sequence ID" value="KAJ7337207.1"/>
    <property type="molecule type" value="Genomic_DNA"/>
</dbReference>
<dbReference type="GO" id="GO:0034440">
    <property type="term" value="P:lipid oxidation"/>
    <property type="evidence" value="ECO:0007669"/>
    <property type="project" value="InterPro"/>
</dbReference>
<evidence type="ECO:0000313" key="5">
    <source>
        <dbReference type="EMBL" id="KAJ7337207.1"/>
    </source>
</evidence>
<gene>
    <name evidence="5" type="primary">ALOX5_5</name>
    <name evidence="5" type="ORF">OS493_010064</name>
</gene>
<comment type="caution">
    <text evidence="5">The sequence shown here is derived from an EMBL/GenBank/DDBJ whole genome shotgun (WGS) entry which is preliminary data.</text>
</comment>
<accession>A0A9X0CHU8</accession>
<dbReference type="Pfam" id="PF00305">
    <property type="entry name" value="Lipoxygenase"/>
    <property type="match status" value="1"/>
</dbReference>
<evidence type="ECO:0000256" key="2">
    <source>
        <dbReference type="ARBA" id="ARBA00022964"/>
    </source>
</evidence>
<evidence type="ECO:0000256" key="1">
    <source>
        <dbReference type="ARBA" id="ARBA00022723"/>
    </source>
</evidence>
<evidence type="ECO:0000256" key="3">
    <source>
        <dbReference type="ARBA" id="ARBA00023002"/>
    </source>
</evidence>
<dbReference type="PANTHER" id="PTHR11771">
    <property type="entry name" value="LIPOXYGENASE"/>
    <property type="match status" value="1"/>
</dbReference>
<keyword evidence="2" id="KW-0223">Dioxygenase</keyword>
<sequence length="242" mass="27475">MKKYYKSSSTWPSYNIPKMLKERGVDDATKLPNFHYREDSLKLWAAIEAFVKEIISVYYRSDDDLKKDYELQNWITDVHDNGYPICEGHSDHGAPSSFESTAQLCDFMTAIIFTCACQHAAVNFSQMDVFGFPPNSPALMRQPPPKKKGVVGMKDLMNCLATKHQASLVIATVYDLTRIFQDEKFIGEYPEDLFIDEAARSAITAFQVKLKGISEEIKARNAKLTVPYPYLLPERVPNSIAI</sequence>